<evidence type="ECO:0000313" key="3">
    <source>
        <dbReference type="Proteomes" id="UP000299102"/>
    </source>
</evidence>
<comment type="caution">
    <text evidence="2">The sequence shown here is derived from an EMBL/GenBank/DDBJ whole genome shotgun (WGS) entry which is preliminary data.</text>
</comment>
<dbReference type="AlphaFoldDB" id="A0A4C1YWX4"/>
<sequence>MLGKQCAELQWLGPGGAGTAAHAHLGSDSLDCFVDKLFEAEAPRRYKCWSAKKVSSGRGRGRVCCRLINVVLSLWPTETRSNNVTSGGRRAARRDRTVLQRRLDKFCSEIRKSRDKSTGITSAAPRLMRIIVSTTDGRGPSTPLAGDAGDVSGFV</sequence>
<dbReference type="EMBL" id="BGZK01001403">
    <property type="protein sequence ID" value="GBP79159.1"/>
    <property type="molecule type" value="Genomic_DNA"/>
</dbReference>
<reference evidence="2 3" key="1">
    <citation type="journal article" date="2019" name="Commun. Biol.">
        <title>The bagworm genome reveals a unique fibroin gene that provides high tensile strength.</title>
        <authorList>
            <person name="Kono N."/>
            <person name="Nakamura H."/>
            <person name="Ohtoshi R."/>
            <person name="Tomita M."/>
            <person name="Numata K."/>
            <person name="Arakawa K."/>
        </authorList>
    </citation>
    <scope>NUCLEOTIDE SEQUENCE [LARGE SCALE GENOMIC DNA]</scope>
</reference>
<evidence type="ECO:0000313" key="2">
    <source>
        <dbReference type="EMBL" id="GBP79159.1"/>
    </source>
</evidence>
<keyword evidence="3" id="KW-1185">Reference proteome</keyword>
<dbReference type="Proteomes" id="UP000299102">
    <property type="component" value="Unassembled WGS sequence"/>
</dbReference>
<gene>
    <name evidence="2" type="ORF">EVAR_62060_1</name>
</gene>
<name>A0A4C1YWX4_EUMVA</name>
<feature type="region of interest" description="Disordered" evidence="1">
    <location>
        <begin position="134"/>
        <end position="155"/>
    </location>
</feature>
<accession>A0A4C1YWX4</accession>
<evidence type="ECO:0000256" key="1">
    <source>
        <dbReference type="SAM" id="MobiDB-lite"/>
    </source>
</evidence>
<organism evidence="2 3">
    <name type="scientific">Eumeta variegata</name>
    <name type="common">Bagworm moth</name>
    <name type="synonym">Eumeta japonica</name>
    <dbReference type="NCBI Taxonomy" id="151549"/>
    <lineage>
        <taxon>Eukaryota</taxon>
        <taxon>Metazoa</taxon>
        <taxon>Ecdysozoa</taxon>
        <taxon>Arthropoda</taxon>
        <taxon>Hexapoda</taxon>
        <taxon>Insecta</taxon>
        <taxon>Pterygota</taxon>
        <taxon>Neoptera</taxon>
        <taxon>Endopterygota</taxon>
        <taxon>Lepidoptera</taxon>
        <taxon>Glossata</taxon>
        <taxon>Ditrysia</taxon>
        <taxon>Tineoidea</taxon>
        <taxon>Psychidae</taxon>
        <taxon>Oiketicinae</taxon>
        <taxon>Eumeta</taxon>
    </lineage>
</organism>
<protein>
    <submittedName>
        <fullName evidence="2">Uncharacterized protein</fullName>
    </submittedName>
</protein>
<proteinExistence type="predicted"/>